<organism evidence="2 3">
    <name type="scientific">Tursiops truncatus</name>
    <name type="common">Atlantic bottle-nosed dolphin</name>
    <name type="synonym">Delphinus truncatus</name>
    <dbReference type="NCBI Taxonomy" id="9739"/>
    <lineage>
        <taxon>Eukaryota</taxon>
        <taxon>Metazoa</taxon>
        <taxon>Chordata</taxon>
        <taxon>Craniata</taxon>
        <taxon>Vertebrata</taxon>
        <taxon>Euteleostomi</taxon>
        <taxon>Mammalia</taxon>
        <taxon>Eutheria</taxon>
        <taxon>Laurasiatheria</taxon>
        <taxon>Artiodactyla</taxon>
        <taxon>Whippomorpha</taxon>
        <taxon>Cetacea</taxon>
        <taxon>Odontoceti</taxon>
        <taxon>Delphinidae</taxon>
        <taxon>Tursiops</taxon>
    </lineage>
</organism>
<name>A0A2U4AYY8_TURTR</name>
<feature type="compositionally biased region" description="Polar residues" evidence="1">
    <location>
        <begin position="1"/>
        <end position="11"/>
    </location>
</feature>
<feature type="region of interest" description="Disordered" evidence="1">
    <location>
        <begin position="29"/>
        <end position="68"/>
    </location>
</feature>
<proteinExistence type="predicted"/>
<evidence type="ECO:0000313" key="4">
    <source>
        <dbReference type="RefSeq" id="XP_033693536.1"/>
    </source>
</evidence>
<accession>A0A2U4AYY8</accession>
<evidence type="ECO:0000313" key="3">
    <source>
        <dbReference type="RefSeq" id="XP_019786024.1"/>
    </source>
</evidence>
<dbReference type="Proteomes" id="UP000245320">
    <property type="component" value="Chromosome 13"/>
</dbReference>
<protein>
    <submittedName>
        <fullName evidence="3 4">WW domain-binding protein 11-like</fullName>
    </submittedName>
</protein>
<dbReference type="RefSeq" id="XP_033693536.1">
    <property type="nucleotide sequence ID" value="XM_033837645.1"/>
</dbReference>
<dbReference type="AlphaFoldDB" id="A0A2U4AYY8"/>
<evidence type="ECO:0000256" key="1">
    <source>
        <dbReference type="SAM" id="MobiDB-lite"/>
    </source>
</evidence>
<reference evidence="3 4" key="1">
    <citation type="submission" date="2025-04" db="UniProtKB">
        <authorList>
            <consortium name="RefSeq"/>
        </authorList>
    </citation>
    <scope>IDENTIFICATION</scope>
    <source>
        <tissue evidence="3 4">Spleen</tissue>
    </source>
</reference>
<feature type="region of interest" description="Disordered" evidence="1">
    <location>
        <begin position="123"/>
        <end position="151"/>
    </location>
</feature>
<sequence>MEQVRNKTLSPELTEDSFPILIPQTPNLARLCPARPHPQDGAEPRMSPFGRLPPTAPPAGPGPIRPPAASRLRVCVPEGVFTPETGLDSGDAEPPLLVFSQVLSPREALGSCPRLPLGFSEAAPGARSRESCPGHPLSASSPTPLPRPRLPRLSRKAQWGLPRRQCLARSYCGSQNRLQGSLPQHGRSWVPATPLSLDQRILPSTSDQMLGKVSWLMQNICILPKFASHVKIKDGRGNYPKRHE</sequence>
<evidence type="ECO:0000313" key="2">
    <source>
        <dbReference type="Proteomes" id="UP000245320"/>
    </source>
</evidence>
<keyword evidence="2" id="KW-1185">Reference proteome</keyword>
<gene>
    <name evidence="3 4" type="primary">LOC109549199</name>
</gene>
<dbReference type="RefSeq" id="XP_019786024.1">
    <property type="nucleotide sequence ID" value="XM_019930465.2"/>
</dbReference>
<feature type="region of interest" description="Disordered" evidence="1">
    <location>
        <begin position="1"/>
        <end position="20"/>
    </location>
</feature>
<feature type="compositionally biased region" description="Pro residues" evidence="1">
    <location>
        <begin position="54"/>
        <end position="66"/>
    </location>
</feature>